<evidence type="ECO:0000313" key="2">
    <source>
        <dbReference type="EMBL" id="OYD52154.1"/>
    </source>
</evidence>
<feature type="transmembrane region" description="Helical" evidence="1">
    <location>
        <begin position="76"/>
        <end position="95"/>
    </location>
</feature>
<dbReference type="RefSeq" id="WP_094285592.1">
    <property type="nucleotide sequence ID" value="NZ_NOIG01000001.1"/>
</dbReference>
<feature type="transmembrane region" description="Helical" evidence="1">
    <location>
        <begin position="47"/>
        <end position="64"/>
    </location>
</feature>
<proteinExistence type="predicted"/>
<keyword evidence="3" id="KW-1185">Reference proteome</keyword>
<feature type="transmembrane region" description="Helical" evidence="1">
    <location>
        <begin position="24"/>
        <end position="40"/>
    </location>
</feature>
<evidence type="ECO:0000313" key="3">
    <source>
        <dbReference type="Proteomes" id="UP000215441"/>
    </source>
</evidence>
<evidence type="ECO:0000256" key="1">
    <source>
        <dbReference type="SAM" id="Phobius"/>
    </source>
</evidence>
<name>A0A235ET21_9BURK</name>
<dbReference type="Proteomes" id="UP000215441">
    <property type="component" value="Unassembled WGS sequence"/>
</dbReference>
<keyword evidence="1" id="KW-1133">Transmembrane helix</keyword>
<dbReference type="EMBL" id="NOIG01000001">
    <property type="protein sequence ID" value="OYD52154.1"/>
    <property type="molecule type" value="Genomic_DNA"/>
</dbReference>
<accession>A0A235ET21</accession>
<dbReference type="OrthoDB" id="8855997at2"/>
<dbReference type="AlphaFoldDB" id="A0A235ET21"/>
<sequence length="104" mass="11812">MPTLVAALTLSALFKMAHVDLPRWHLAFWFGLLVMLALFGSMPRGQAILNGVGSFLAAWLYFVLLERTDNYEDKPLHWLILIGGFLLLIASRFYLDIRVYGISL</sequence>
<protein>
    <submittedName>
        <fullName evidence="2">Response regulator</fullName>
    </submittedName>
</protein>
<gene>
    <name evidence="2" type="ORF">CBY09_01280</name>
</gene>
<keyword evidence="1" id="KW-0812">Transmembrane</keyword>
<organism evidence="2 3">
    <name type="scientific">Acidovorax kalamii</name>
    <dbReference type="NCBI Taxonomy" id="2004485"/>
    <lineage>
        <taxon>Bacteria</taxon>
        <taxon>Pseudomonadati</taxon>
        <taxon>Pseudomonadota</taxon>
        <taxon>Betaproteobacteria</taxon>
        <taxon>Burkholderiales</taxon>
        <taxon>Comamonadaceae</taxon>
        <taxon>Acidovorax</taxon>
    </lineage>
</organism>
<reference evidence="2 3" key="1">
    <citation type="submission" date="2017-07" db="EMBL/GenBank/DDBJ databases">
        <title>Acidovorax KNDSW TSA 6 genome sequence and assembly.</title>
        <authorList>
            <person name="Mayilraj S."/>
        </authorList>
    </citation>
    <scope>NUCLEOTIDE SEQUENCE [LARGE SCALE GENOMIC DNA]</scope>
    <source>
        <strain evidence="2 3">KNDSW-TSA6</strain>
    </source>
</reference>
<keyword evidence="1" id="KW-0472">Membrane</keyword>
<comment type="caution">
    <text evidence="2">The sequence shown here is derived from an EMBL/GenBank/DDBJ whole genome shotgun (WGS) entry which is preliminary data.</text>
</comment>